<dbReference type="PRINTS" id="PR00024">
    <property type="entry name" value="HOMEOBOX"/>
</dbReference>
<evidence type="ECO:0000313" key="10">
    <source>
        <dbReference type="WBParaSite" id="nRc.2.0.1.t17174-RA"/>
    </source>
</evidence>
<dbReference type="InterPro" id="IPR051662">
    <property type="entry name" value="H2.0_Homeobox_NeuralPatt"/>
</dbReference>
<evidence type="ECO:0000313" key="9">
    <source>
        <dbReference type="Proteomes" id="UP000887565"/>
    </source>
</evidence>
<organism evidence="9 10">
    <name type="scientific">Romanomermis culicivorax</name>
    <name type="common">Nematode worm</name>
    <dbReference type="NCBI Taxonomy" id="13658"/>
    <lineage>
        <taxon>Eukaryota</taxon>
        <taxon>Metazoa</taxon>
        <taxon>Ecdysozoa</taxon>
        <taxon>Nematoda</taxon>
        <taxon>Enoplea</taxon>
        <taxon>Dorylaimia</taxon>
        <taxon>Mermithida</taxon>
        <taxon>Mermithoidea</taxon>
        <taxon>Mermithidae</taxon>
        <taxon>Romanomermis</taxon>
    </lineage>
</organism>
<dbReference type="InterPro" id="IPR017970">
    <property type="entry name" value="Homeobox_CS"/>
</dbReference>
<dbReference type="AlphaFoldDB" id="A0A915IUV6"/>
<dbReference type="Proteomes" id="UP000887565">
    <property type="component" value="Unplaced"/>
</dbReference>
<reference evidence="10" key="1">
    <citation type="submission" date="2022-11" db="UniProtKB">
        <authorList>
            <consortium name="WormBaseParasite"/>
        </authorList>
    </citation>
    <scope>IDENTIFICATION</scope>
</reference>
<comment type="similarity">
    <text evidence="5">Belongs to the H2.0 homeobox family.</text>
</comment>
<dbReference type="WBParaSite" id="nRc.2.0.1.t17174-RA">
    <property type="protein sequence ID" value="nRc.2.0.1.t17174-RA"/>
    <property type="gene ID" value="nRc.2.0.1.g17174"/>
</dbReference>
<evidence type="ECO:0000256" key="7">
    <source>
        <dbReference type="RuleBase" id="RU000682"/>
    </source>
</evidence>
<protein>
    <submittedName>
        <fullName evidence="10">Homeobox domain-containing protein</fullName>
    </submittedName>
</protein>
<dbReference type="PROSITE" id="PS50071">
    <property type="entry name" value="HOMEOBOX_2"/>
    <property type="match status" value="1"/>
</dbReference>
<sequence length="218" mass="24844">MRLNVRQFPWKASLFHQLIPSTNFYHAVRPLHGLYCNSPSPTFPVESTSLEIASRNVAAPTNNLKFSISTLLGHYENPCDSSTLPQSSNGTNVCWPPHTVLPISTAVPHFRPAIRTRRAALRRAVFSDAQRKGLEERFLSQRYISKPDRKKLADQLGLKDSQVKIWFQNRRMKWRNSKDKSDQCATSNCNLISPCAPQIEQQIADNQDRKNSDQTLLN</sequence>
<dbReference type="OMA" id="LLGHYEN"/>
<evidence type="ECO:0000256" key="5">
    <source>
        <dbReference type="ARBA" id="ARBA00038504"/>
    </source>
</evidence>
<keyword evidence="2 6" id="KW-0238">DNA-binding</keyword>
<keyword evidence="4 6" id="KW-0539">Nucleus</keyword>
<evidence type="ECO:0000259" key="8">
    <source>
        <dbReference type="PROSITE" id="PS50071"/>
    </source>
</evidence>
<dbReference type="Gene3D" id="1.10.10.60">
    <property type="entry name" value="Homeodomain-like"/>
    <property type="match status" value="1"/>
</dbReference>
<dbReference type="InterPro" id="IPR020479">
    <property type="entry name" value="HD_metazoa"/>
</dbReference>
<dbReference type="GO" id="GO:0000981">
    <property type="term" value="F:DNA-binding transcription factor activity, RNA polymerase II-specific"/>
    <property type="evidence" value="ECO:0007669"/>
    <property type="project" value="InterPro"/>
</dbReference>
<feature type="domain" description="Homeobox" evidence="8">
    <location>
        <begin position="117"/>
        <end position="177"/>
    </location>
</feature>
<name>A0A915IUV6_ROMCU</name>
<dbReference type="GO" id="GO:0005634">
    <property type="term" value="C:nucleus"/>
    <property type="evidence" value="ECO:0007669"/>
    <property type="project" value="UniProtKB-SubCell"/>
</dbReference>
<dbReference type="SUPFAM" id="SSF46689">
    <property type="entry name" value="Homeodomain-like"/>
    <property type="match status" value="1"/>
</dbReference>
<evidence type="ECO:0000256" key="4">
    <source>
        <dbReference type="ARBA" id="ARBA00023242"/>
    </source>
</evidence>
<proteinExistence type="inferred from homology"/>
<dbReference type="SMART" id="SM00389">
    <property type="entry name" value="HOX"/>
    <property type="match status" value="1"/>
</dbReference>
<dbReference type="PANTHER" id="PTHR24331">
    <property type="entry name" value="DBX"/>
    <property type="match status" value="1"/>
</dbReference>
<keyword evidence="3 6" id="KW-0371">Homeobox</keyword>
<dbReference type="GO" id="GO:0003677">
    <property type="term" value="F:DNA binding"/>
    <property type="evidence" value="ECO:0007669"/>
    <property type="project" value="UniProtKB-UniRule"/>
</dbReference>
<keyword evidence="9" id="KW-1185">Reference proteome</keyword>
<dbReference type="PANTHER" id="PTHR24331:SF0">
    <property type="entry name" value="DBX"/>
    <property type="match status" value="1"/>
</dbReference>
<dbReference type="InterPro" id="IPR009057">
    <property type="entry name" value="Homeodomain-like_sf"/>
</dbReference>
<dbReference type="CDD" id="cd00086">
    <property type="entry name" value="homeodomain"/>
    <property type="match status" value="1"/>
</dbReference>
<dbReference type="InterPro" id="IPR001356">
    <property type="entry name" value="HD"/>
</dbReference>
<dbReference type="Pfam" id="PF00046">
    <property type="entry name" value="Homeodomain"/>
    <property type="match status" value="1"/>
</dbReference>
<dbReference type="PROSITE" id="PS00027">
    <property type="entry name" value="HOMEOBOX_1"/>
    <property type="match status" value="1"/>
</dbReference>
<evidence type="ECO:0000256" key="6">
    <source>
        <dbReference type="PROSITE-ProRule" id="PRU00108"/>
    </source>
</evidence>
<evidence type="ECO:0000256" key="3">
    <source>
        <dbReference type="ARBA" id="ARBA00023155"/>
    </source>
</evidence>
<dbReference type="PRINTS" id="PR00031">
    <property type="entry name" value="HTHREPRESSR"/>
</dbReference>
<accession>A0A915IUV6</accession>
<comment type="subcellular location">
    <subcellularLocation>
        <location evidence="1 6 7">Nucleus</location>
    </subcellularLocation>
</comment>
<evidence type="ECO:0000256" key="1">
    <source>
        <dbReference type="ARBA" id="ARBA00004123"/>
    </source>
</evidence>
<evidence type="ECO:0000256" key="2">
    <source>
        <dbReference type="ARBA" id="ARBA00023125"/>
    </source>
</evidence>
<dbReference type="InterPro" id="IPR000047">
    <property type="entry name" value="HTH_motif"/>
</dbReference>
<feature type="DNA-binding region" description="Homeobox" evidence="6">
    <location>
        <begin position="119"/>
        <end position="178"/>
    </location>
</feature>